<keyword evidence="6 9" id="KW-0028">Amino-acid biosynthesis</keyword>
<dbReference type="PROSITE" id="PS50862">
    <property type="entry name" value="AA_TRNA_LIGASE_II"/>
    <property type="match status" value="1"/>
</dbReference>
<dbReference type="Gene3D" id="3.30.930.10">
    <property type="entry name" value="Bira Bifunctional Protein, Domain 2"/>
    <property type="match status" value="1"/>
</dbReference>
<evidence type="ECO:0000256" key="3">
    <source>
        <dbReference type="ARBA" id="ARBA00005539"/>
    </source>
</evidence>
<dbReference type="InterPro" id="IPR006195">
    <property type="entry name" value="aa-tRNA-synth_II"/>
</dbReference>
<dbReference type="InterPro" id="IPR045864">
    <property type="entry name" value="aa-tRNA-synth_II/BPL/LPL"/>
</dbReference>
<accession>A0ABT2WIY0</accession>
<dbReference type="CDD" id="cd00773">
    <property type="entry name" value="HisRS-like_core"/>
    <property type="match status" value="1"/>
</dbReference>
<comment type="subunit">
    <text evidence="9">Heteromultimer composed of HisG and HisZ subunits.</text>
</comment>
<keyword evidence="7 9" id="KW-0368">Histidine biosynthesis</keyword>
<keyword evidence="11" id="KW-0808">Transferase</keyword>
<protein>
    <recommendedName>
        <fullName evidence="4 9">ATP phosphoribosyltransferase regulatory subunit</fullName>
    </recommendedName>
</protein>
<dbReference type="PANTHER" id="PTHR43707:SF6">
    <property type="entry name" value="ATP PHOSPHORIBOSYLTRANSFERASE REGULATORY SUBUNIT"/>
    <property type="match status" value="1"/>
</dbReference>
<dbReference type="PIRSF" id="PIRSF001549">
    <property type="entry name" value="His-tRNA_synth"/>
    <property type="match status" value="1"/>
</dbReference>
<evidence type="ECO:0000256" key="6">
    <source>
        <dbReference type="ARBA" id="ARBA00022605"/>
    </source>
</evidence>
<dbReference type="SUPFAM" id="SSF55681">
    <property type="entry name" value="Class II aaRS and biotin synthetases"/>
    <property type="match status" value="1"/>
</dbReference>
<reference evidence="11 12" key="1">
    <citation type="submission" date="2022-10" db="EMBL/GenBank/DDBJ databases">
        <title>Description of Fervidibacillus gen. nov. in the family Fervidibacillaceae fam. nov. with two species, Fervidibacillus albus sp. nov., and Fervidibacillus halotolerans sp. nov., isolated from tidal flat sediments.</title>
        <authorList>
            <person name="Kwon K.K."/>
            <person name="Yang S.-H."/>
        </authorList>
    </citation>
    <scope>NUCLEOTIDE SEQUENCE [LARGE SCALE GENOMIC DNA]</scope>
    <source>
        <strain evidence="11 12">DSM 23332</strain>
    </source>
</reference>
<comment type="similarity">
    <text evidence="3 9">Belongs to the class-II aminoacyl-tRNA synthetase family. HisZ subfamily.</text>
</comment>
<evidence type="ECO:0000256" key="8">
    <source>
        <dbReference type="ARBA" id="ARBA00025246"/>
    </source>
</evidence>
<dbReference type="PANTHER" id="PTHR43707">
    <property type="entry name" value="HISTIDYL-TRNA SYNTHETASE"/>
    <property type="match status" value="1"/>
</dbReference>
<evidence type="ECO:0000313" key="11">
    <source>
        <dbReference type="EMBL" id="MCU9595421.1"/>
    </source>
</evidence>
<comment type="subcellular location">
    <subcellularLocation>
        <location evidence="1 9">Cytoplasm</location>
    </subcellularLocation>
</comment>
<comment type="caution">
    <text evidence="11">The sequence shown here is derived from an EMBL/GenBank/DDBJ whole genome shotgun (WGS) entry which is preliminary data.</text>
</comment>
<dbReference type="InterPro" id="IPR004516">
    <property type="entry name" value="HisRS/HisZ"/>
</dbReference>
<evidence type="ECO:0000256" key="4">
    <source>
        <dbReference type="ARBA" id="ARBA00020397"/>
    </source>
</evidence>
<dbReference type="EMBL" id="JAOUSE010000053">
    <property type="protein sequence ID" value="MCU9595421.1"/>
    <property type="molecule type" value="Genomic_DNA"/>
</dbReference>
<evidence type="ECO:0000256" key="7">
    <source>
        <dbReference type="ARBA" id="ARBA00023102"/>
    </source>
</evidence>
<dbReference type="Pfam" id="PF13393">
    <property type="entry name" value="tRNA-synt_His"/>
    <property type="match status" value="1"/>
</dbReference>
<keyword evidence="5 9" id="KW-0963">Cytoplasm</keyword>
<dbReference type="GO" id="GO:0016757">
    <property type="term" value="F:glycosyltransferase activity"/>
    <property type="evidence" value="ECO:0007669"/>
    <property type="project" value="UniProtKB-KW"/>
</dbReference>
<keyword evidence="12" id="KW-1185">Reference proteome</keyword>
<evidence type="ECO:0000313" key="12">
    <source>
        <dbReference type="Proteomes" id="UP001208656"/>
    </source>
</evidence>
<evidence type="ECO:0000259" key="10">
    <source>
        <dbReference type="PROSITE" id="PS50862"/>
    </source>
</evidence>
<dbReference type="HAMAP" id="MF_00125">
    <property type="entry name" value="HisZ"/>
    <property type="match status" value="1"/>
</dbReference>
<comment type="pathway">
    <text evidence="2 9">Amino-acid biosynthesis; L-histidine biosynthesis; L-histidine from 5-phospho-alpha-D-ribose 1-diphosphate: step 1/9.</text>
</comment>
<comment type="miscellaneous">
    <text evidence="9">This function is generally fulfilled by the C-terminal part of HisG, which is missing in some bacteria such as this one.</text>
</comment>
<evidence type="ECO:0000256" key="5">
    <source>
        <dbReference type="ARBA" id="ARBA00022490"/>
    </source>
</evidence>
<evidence type="ECO:0000256" key="2">
    <source>
        <dbReference type="ARBA" id="ARBA00004667"/>
    </source>
</evidence>
<organism evidence="11 12">
    <name type="scientific">Pallidibacillus thermolactis</name>
    <dbReference type="NCBI Taxonomy" id="251051"/>
    <lineage>
        <taxon>Bacteria</taxon>
        <taxon>Bacillati</taxon>
        <taxon>Bacillota</taxon>
        <taxon>Bacilli</taxon>
        <taxon>Bacillales</taxon>
        <taxon>Bacillaceae</taxon>
        <taxon>Pallidibacillus</taxon>
    </lineage>
</organism>
<dbReference type="InterPro" id="IPR004517">
    <property type="entry name" value="HisZ"/>
</dbReference>
<sequence length="333" mass="38346">MEKLSQLVPKGVNDLHAEDFEIKEQTIFQLKKLFKKYQYKQIQTPVFEYYDLFHEIEGTLNKDQMIKLIDTDGKILVLRPDATIPIARMVAQNYKNAAPLQRFSYVTSIFRMNEDLQNIQSREFTQAGVELFGKNGVEADVEIISLAIQSLHEVGVSSFTIDIGQANFFKKLVDQIDLPVEEMNGIQRLIEYKNFAELKRTVDKLDINEELKTALRTIPTLYGEPEDVFRRAFQIANNREMKEEIQHLKVVFETLVAKGYKRYLSLDLGLINHLNYYTSIVFQGFITGYGSPILLGGRYDNLTKQFGYDTKAIGFAIYVDRLIEAINRNKGGV</sequence>
<evidence type="ECO:0000256" key="1">
    <source>
        <dbReference type="ARBA" id="ARBA00004496"/>
    </source>
</evidence>
<evidence type="ECO:0000256" key="9">
    <source>
        <dbReference type="HAMAP-Rule" id="MF_00125"/>
    </source>
</evidence>
<dbReference type="NCBIfam" id="TIGR00443">
    <property type="entry name" value="hisZ_biosyn_reg"/>
    <property type="match status" value="1"/>
</dbReference>
<feature type="domain" description="Aminoacyl-transfer RNA synthetases class-II family profile" evidence="10">
    <location>
        <begin position="1"/>
        <end position="326"/>
    </location>
</feature>
<comment type="function">
    <text evidence="8 9">Required for the first step of histidine biosynthesis. May allow the feedback regulation of ATP phosphoribosyltransferase activity by histidine.</text>
</comment>
<dbReference type="Proteomes" id="UP001208656">
    <property type="component" value="Unassembled WGS sequence"/>
</dbReference>
<keyword evidence="11" id="KW-0328">Glycosyltransferase</keyword>
<dbReference type="RefSeq" id="WP_173657932.1">
    <property type="nucleotide sequence ID" value="NZ_JAOUSE010000053.1"/>
</dbReference>
<name>A0ABT2WIY0_9BACI</name>
<gene>
    <name evidence="9 11" type="primary">hisZ</name>
    <name evidence="11" type="ORF">OEV82_13315</name>
</gene>
<dbReference type="InterPro" id="IPR041715">
    <property type="entry name" value="HisRS-like_core"/>
</dbReference>
<proteinExistence type="inferred from homology"/>